<evidence type="ECO:0000313" key="4">
    <source>
        <dbReference type="EMBL" id="MED7826352.1"/>
    </source>
</evidence>
<evidence type="ECO:0000259" key="3">
    <source>
        <dbReference type="Pfam" id="PF03704"/>
    </source>
</evidence>
<name>A0ABU7FQI2_9ACTN</name>
<protein>
    <submittedName>
        <fullName evidence="4">BTAD domain-containing putative transcriptional regulator</fullName>
    </submittedName>
</protein>
<gene>
    <name evidence="4" type="ORF">VXC91_31490</name>
</gene>
<dbReference type="InterPro" id="IPR005158">
    <property type="entry name" value="BTAD"/>
</dbReference>
<proteinExistence type="predicted"/>
<organism evidence="4 5">
    <name type="scientific">Streptomyces chiangmaiensis</name>
    <dbReference type="NCBI Taxonomy" id="766497"/>
    <lineage>
        <taxon>Bacteria</taxon>
        <taxon>Bacillati</taxon>
        <taxon>Actinomycetota</taxon>
        <taxon>Actinomycetes</taxon>
        <taxon>Kitasatosporales</taxon>
        <taxon>Streptomycetaceae</taxon>
        <taxon>Streptomyces</taxon>
    </lineage>
</organism>
<keyword evidence="5" id="KW-1185">Reference proteome</keyword>
<evidence type="ECO:0000256" key="2">
    <source>
        <dbReference type="SAM" id="MobiDB-lite"/>
    </source>
</evidence>
<sequence>MIRSGKDWYRSVVDGVRLDTADLGERGNAAMRAVASGHLATAADQLPAASELFRGEPLGGLPGPYAQNERHRLEERRRTLRMERLK</sequence>
<feature type="compositionally biased region" description="Basic and acidic residues" evidence="2">
    <location>
        <begin position="68"/>
        <end position="86"/>
    </location>
</feature>
<feature type="region of interest" description="Disordered" evidence="2">
    <location>
        <begin position="58"/>
        <end position="86"/>
    </location>
</feature>
<feature type="domain" description="Bacterial transcriptional activator" evidence="3">
    <location>
        <begin position="19"/>
        <end position="82"/>
    </location>
</feature>
<keyword evidence="1" id="KW-0902">Two-component regulatory system</keyword>
<dbReference type="RefSeq" id="WP_329510750.1">
    <property type="nucleotide sequence ID" value="NZ_BAAAYZ010000177.1"/>
</dbReference>
<evidence type="ECO:0000313" key="5">
    <source>
        <dbReference type="Proteomes" id="UP001333996"/>
    </source>
</evidence>
<dbReference type="EMBL" id="JAYWVC010000152">
    <property type="protein sequence ID" value="MED7826352.1"/>
    <property type="molecule type" value="Genomic_DNA"/>
</dbReference>
<dbReference type="Proteomes" id="UP001333996">
    <property type="component" value="Unassembled WGS sequence"/>
</dbReference>
<evidence type="ECO:0000256" key="1">
    <source>
        <dbReference type="ARBA" id="ARBA00023012"/>
    </source>
</evidence>
<reference evidence="4" key="1">
    <citation type="submission" date="2024-01" db="EMBL/GenBank/DDBJ databases">
        <title>First draft genome sequence data of TA4-1, the type strain of Gram-positive actinobacterium Streptomyces chiangmaiensis.</title>
        <authorList>
            <person name="Yasawong M."/>
            <person name="Nantapong N."/>
        </authorList>
    </citation>
    <scope>NUCLEOTIDE SEQUENCE</scope>
    <source>
        <strain evidence="4">TA4-1</strain>
    </source>
</reference>
<dbReference type="Pfam" id="PF03704">
    <property type="entry name" value="BTAD"/>
    <property type="match status" value="1"/>
</dbReference>
<dbReference type="InterPro" id="IPR011990">
    <property type="entry name" value="TPR-like_helical_dom_sf"/>
</dbReference>
<dbReference type="Gene3D" id="1.25.40.10">
    <property type="entry name" value="Tetratricopeptide repeat domain"/>
    <property type="match status" value="1"/>
</dbReference>
<comment type="caution">
    <text evidence="4">The sequence shown here is derived from an EMBL/GenBank/DDBJ whole genome shotgun (WGS) entry which is preliminary data.</text>
</comment>
<accession>A0ABU7FQI2</accession>